<reference evidence="1" key="1">
    <citation type="submission" date="2014-09" db="EMBL/GenBank/DDBJ databases">
        <authorList>
            <person name="Magalhaes I.L.F."/>
            <person name="Oliveira U."/>
            <person name="Santos F.R."/>
            <person name="Vidigal T.H.D.A."/>
            <person name="Brescovit A.D."/>
            <person name="Santos A.J."/>
        </authorList>
    </citation>
    <scope>NUCLEOTIDE SEQUENCE</scope>
    <source>
        <tissue evidence="1">Shoot tissue taken approximately 20 cm above the soil surface</tissue>
    </source>
</reference>
<reference evidence="1" key="2">
    <citation type="journal article" date="2015" name="Data Brief">
        <title>Shoot transcriptome of the giant reed, Arundo donax.</title>
        <authorList>
            <person name="Barrero R.A."/>
            <person name="Guerrero F.D."/>
            <person name="Moolhuijzen P."/>
            <person name="Goolsby J.A."/>
            <person name="Tidwell J."/>
            <person name="Bellgard S.E."/>
            <person name="Bellgard M.I."/>
        </authorList>
    </citation>
    <scope>NUCLEOTIDE SEQUENCE</scope>
    <source>
        <tissue evidence="1">Shoot tissue taken approximately 20 cm above the soil surface</tissue>
    </source>
</reference>
<dbReference type="AlphaFoldDB" id="A0A0A9B367"/>
<name>A0A0A9B367_ARUDO</name>
<evidence type="ECO:0000313" key="1">
    <source>
        <dbReference type="EMBL" id="JAD56568.1"/>
    </source>
</evidence>
<protein>
    <submittedName>
        <fullName evidence="1">Uncharacterized protein</fullName>
    </submittedName>
</protein>
<sequence length="56" mass="6504">MGVRLQGFLILNANEVDYYVNCPAMISSKLLFKNDWFKTTIIWCLGCELKRGVFRS</sequence>
<proteinExistence type="predicted"/>
<organism evidence="1">
    <name type="scientific">Arundo donax</name>
    <name type="common">Giant reed</name>
    <name type="synonym">Donax arundinaceus</name>
    <dbReference type="NCBI Taxonomy" id="35708"/>
    <lineage>
        <taxon>Eukaryota</taxon>
        <taxon>Viridiplantae</taxon>
        <taxon>Streptophyta</taxon>
        <taxon>Embryophyta</taxon>
        <taxon>Tracheophyta</taxon>
        <taxon>Spermatophyta</taxon>
        <taxon>Magnoliopsida</taxon>
        <taxon>Liliopsida</taxon>
        <taxon>Poales</taxon>
        <taxon>Poaceae</taxon>
        <taxon>PACMAD clade</taxon>
        <taxon>Arundinoideae</taxon>
        <taxon>Arundineae</taxon>
        <taxon>Arundo</taxon>
    </lineage>
</organism>
<accession>A0A0A9B367</accession>
<dbReference type="EMBL" id="GBRH01241327">
    <property type="protein sequence ID" value="JAD56568.1"/>
    <property type="molecule type" value="Transcribed_RNA"/>
</dbReference>